<evidence type="ECO:0000256" key="2">
    <source>
        <dbReference type="ARBA" id="ARBA00022801"/>
    </source>
</evidence>
<evidence type="ECO:0000259" key="4">
    <source>
        <dbReference type="PROSITE" id="PS51780"/>
    </source>
</evidence>
<accession>A0A5C5E800</accession>
<reference evidence="5 6" key="1">
    <citation type="submission" date="2019-06" db="EMBL/GenBank/DDBJ databases">
        <title>Description Trichococcus psychrophilus sp. nov., isolated from a cold spring, by genomic and phenotypic analyses.</title>
        <authorList>
            <person name="Zakharyuk A."/>
        </authorList>
    </citation>
    <scope>NUCLEOTIDE SEQUENCE [LARGE SCALE GENOMIC DNA]</scope>
    <source>
        <strain evidence="5 6">SKBG</strain>
    </source>
</reference>
<proteinExistence type="predicted"/>
<dbReference type="GO" id="GO:0030288">
    <property type="term" value="C:outer membrane-bounded periplasmic space"/>
    <property type="evidence" value="ECO:0007669"/>
    <property type="project" value="TreeGrafter"/>
</dbReference>
<feature type="signal peptide" evidence="3">
    <location>
        <begin position="1"/>
        <end position="32"/>
    </location>
</feature>
<evidence type="ECO:0000256" key="3">
    <source>
        <dbReference type="SAM" id="SignalP"/>
    </source>
</evidence>
<evidence type="ECO:0000256" key="1">
    <source>
        <dbReference type="ARBA" id="ARBA00022729"/>
    </source>
</evidence>
<feature type="domain" description="GW" evidence="4">
    <location>
        <begin position="51"/>
        <end position="129"/>
    </location>
</feature>
<dbReference type="PROSITE" id="PS51780">
    <property type="entry name" value="GW"/>
    <property type="match status" value="7"/>
</dbReference>
<comment type="caution">
    <text evidence="5">The sequence shown here is derived from an EMBL/GenBank/DDBJ whole genome shotgun (WGS) entry which is preliminary data.</text>
</comment>
<dbReference type="Gene3D" id="2.30.30.170">
    <property type="match status" value="7"/>
</dbReference>
<dbReference type="EMBL" id="VENO01000003">
    <property type="protein sequence ID" value="TNV68384.1"/>
    <property type="molecule type" value="Genomic_DNA"/>
</dbReference>
<dbReference type="InterPro" id="IPR038200">
    <property type="entry name" value="GW_dom_sf"/>
</dbReference>
<gene>
    <name evidence="5" type="ORF">FHK04_09200</name>
</gene>
<dbReference type="InterPro" id="IPR050695">
    <property type="entry name" value="N-acetylmuramoyl_amidase_3"/>
</dbReference>
<dbReference type="SUPFAM" id="SSF82057">
    <property type="entry name" value="Prokaryotic SH3-related domain"/>
    <property type="match status" value="7"/>
</dbReference>
<dbReference type="GO" id="GO:0008745">
    <property type="term" value="F:N-acetylmuramoyl-L-alanine amidase activity"/>
    <property type="evidence" value="ECO:0007669"/>
    <property type="project" value="InterPro"/>
</dbReference>
<dbReference type="SUPFAM" id="SSF53187">
    <property type="entry name" value="Zn-dependent exopeptidases"/>
    <property type="match status" value="1"/>
</dbReference>
<feature type="domain" description="GW" evidence="4">
    <location>
        <begin position="548"/>
        <end position="626"/>
    </location>
</feature>
<dbReference type="PANTHER" id="PTHR30404:SF0">
    <property type="entry name" value="N-ACETYLMURAMOYL-L-ALANINE AMIDASE AMIC"/>
    <property type="match status" value="1"/>
</dbReference>
<name>A0A5C5E800_9LACT</name>
<evidence type="ECO:0000313" key="5">
    <source>
        <dbReference type="EMBL" id="TNV68384.1"/>
    </source>
</evidence>
<dbReference type="InterPro" id="IPR025987">
    <property type="entry name" value="GW_dom"/>
</dbReference>
<dbReference type="Pfam" id="PF01520">
    <property type="entry name" value="Amidase_3"/>
    <property type="match status" value="1"/>
</dbReference>
<dbReference type="CDD" id="cd02696">
    <property type="entry name" value="MurNAc-LAA"/>
    <property type="match status" value="1"/>
</dbReference>
<dbReference type="Gene3D" id="3.40.630.40">
    <property type="entry name" value="Zn-dependent exopeptidases"/>
    <property type="match status" value="1"/>
</dbReference>
<dbReference type="InterPro" id="IPR002508">
    <property type="entry name" value="MurNAc-LAA_cat"/>
</dbReference>
<protein>
    <recommendedName>
        <fullName evidence="4">GW domain-containing protein</fullName>
    </recommendedName>
</protein>
<feature type="domain" description="GW" evidence="4">
    <location>
        <begin position="469"/>
        <end position="547"/>
    </location>
</feature>
<dbReference type="AlphaFoldDB" id="A0A5C5E800"/>
<keyword evidence="6" id="KW-1185">Reference proteome</keyword>
<organism evidence="5 6">
    <name type="scientific">Trichococcus shcherbakoviae subsp. psychrophilus</name>
    <dbReference type="NCBI Taxonomy" id="2585775"/>
    <lineage>
        <taxon>Bacteria</taxon>
        <taxon>Bacillati</taxon>
        <taxon>Bacillota</taxon>
        <taxon>Bacilli</taxon>
        <taxon>Lactobacillales</taxon>
        <taxon>Carnobacteriaceae</taxon>
        <taxon>Trichococcus</taxon>
    </lineage>
</organism>
<feature type="domain" description="GW" evidence="4">
    <location>
        <begin position="220"/>
        <end position="298"/>
    </location>
</feature>
<dbReference type="PANTHER" id="PTHR30404">
    <property type="entry name" value="N-ACETYLMURAMOYL-L-ALANINE AMIDASE"/>
    <property type="match status" value="1"/>
</dbReference>
<evidence type="ECO:0000313" key="6">
    <source>
        <dbReference type="Proteomes" id="UP000313395"/>
    </source>
</evidence>
<sequence length="821" mass="89026">MFHGNRGHWRRITLASAVLLTLGMASAPAAFAEEQSGTSAVSTQTNVQILSTTEVNYQARVLSATDAINTQPWGTPGFETIAWSADYTGKTVAVTQEKLADNGVTWAYVSINDTAIGWIAKTALSEPVEPDYLEVLATIDIEYTATITRTTDAINAAPWGTRGFETLAYSSEYLNKNVTVTQEKMIENGVTWALISLNGTQIGWIAKDALTEPDYLEVLETTDIQYTATITRGTDAINTVPWGMRGFKTVALSSAYLGKTVSVTQEKVLENGVTWALITVDGKQLGWIATGALTEPTYVQIVSKTTVDYDATIVRNGDAINSQPWGTRGYRTLDNSSFYMNKQVHVIQEDVADNGVTWAFITLDGIQLGWIAKDALKKVVYVEILSTTDVNYPATVTRGGDGINTQPWGTRGYQTIGTSSDYLGKQVTVVQEKVADNGVTWALISIDGSQIGWIARAALTEPTYVQVVSSKTVSYQATVLRGTDGINTLPWGMKGYKTIGYSYTYLGQKVTVSKEQVTDNGVTWALISLNGKELGWIAKDALFNKVVTTTDTFYKATITRGTDGINSLPWGVEGYQTVGYTSSYLGSGVTVNQEKLTADGVRWALVSLNGKVLGWIAKDALTVADLTHTVFLDPGHGGWEAGASYSSVMEKTINLAVSNKVKANLEALGFTVIMSRTTDTYVGLLERSEEANASGADIFVSIHHNAMPGNATVTGIETYYYQYDSDYPPIINEEMHNDPTRILESAQLASAIQDSLVENTGALDRGVRRNTFAVLRETAIPAVLLELGYMSSPTELAKLTTSSYQTTLAKAITVGIVAYFE</sequence>
<dbReference type="RefSeq" id="WP_140186357.1">
    <property type="nucleotide sequence ID" value="NZ_VENO01000003.1"/>
</dbReference>
<dbReference type="GO" id="GO:0009253">
    <property type="term" value="P:peptidoglycan catabolic process"/>
    <property type="evidence" value="ECO:0007669"/>
    <property type="project" value="InterPro"/>
</dbReference>
<feature type="domain" description="GW" evidence="4">
    <location>
        <begin position="137"/>
        <end position="215"/>
    </location>
</feature>
<dbReference type="Proteomes" id="UP000313395">
    <property type="component" value="Unassembled WGS sequence"/>
</dbReference>
<keyword evidence="1 3" id="KW-0732">Signal</keyword>
<feature type="domain" description="GW" evidence="4">
    <location>
        <begin position="386"/>
        <end position="464"/>
    </location>
</feature>
<feature type="chain" id="PRO_5022974112" description="GW domain-containing protein" evidence="3">
    <location>
        <begin position="33"/>
        <end position="821"/>
    </location>
</feature>
<feature type="domain" description="GW" evidence="4">
    <location>
        <begin position="303"/>
        <end position="381"/>
    </location>
</feature>
<dbReference type="Pfam" id="PF13457">
    <property type="entry name" value="GW"/>
    <property type="match status" value="7"/>
</dbReference>
<dbReference type="SMART" id="SM00646">
    <property type="entry name" value="Ami_3"/>
    <property type="match status" value="1"/>
</dbReference>
<keyword evidence="2" id="KW-0378">Hydrolase</keyword>